<dbReference type="AlphaFoldDB" id="A0A1I5GG63"/>
<organism evidence="2 3">
    <name type="scientific">Algoriphagus ornithinivorans</name>
    <dbReference type="NCBI Taxonomy" id="226506"/>
    <lineage>
        <taxon>Bacteria</taxon>
        <taxon>Pseudomonadati</taxon>
        <taxon>Bacteroidota</taxon>
        <taxon>Cytophagia</taxon>
        <taxon>Cytophagales</taxon>
        <taxon>Cyclobacteriaceae</taxon>
        <taxon>Algoriphagus</taxon>
    </lineage>
</organism>
<sequence length="53" mass="5764">MKSKKKKNPNEESEEFDMGSLANQGIFPEDVSFTKNIGCASNSSKGANKSKPK</sequence>
<gene>
    <name evidence="2" type="ORF">SAMN04488519_105359</name>
</gene>
<dbReference type="STRING" id="226506.SAMN04488519_105359"/>
<dbReference type="Proteomes" id="UP000199564">
    <property type="component" value="Unassembled WGS sequence"/>
</dbReference>
<evidence type="ECO:0000256" key="1">
    <source>
        <dbReference type="SAM" id="MobiDB-lite"/>
    </source>
</evidence>
<dbReference type="EMBL" id="FOVW01000005">
    <property type="protein sequence ID" value="SFO34869.1"/>
    <property type="molecule type" value="Genomic_DNA"/>
</dbReference>
<reference evidence="3" key="1">
    <citation type="submission" date="2016-10" db="EMBL/GenBank/DDBJ databases">
        <authorList>
            <person name="Varghese N."/>
            <person name="Submissions S."/>
        </authorList>
    </citation>
    <scope>NUCLEOTIDE SEQUENCE [LARGE SCALE GENOMIC DNA]</scope>
    <source>
        <strain evidence="3">DSM 15282</strain>
    </source>
</reference>
<accession>A0A1I5GG63</accession>
<feature type="region of interest" description="Disordered" evidence="1">
    <location>
        <begin position="1"/>
        <end position="23"/>
    </location>
</feature>
<name>A0A1I5GG63_9BACT</name>
<proteinExistence type="predicted"/>
<protein>
    <submittedName>
        <fullName evidence="2">Uncharacterized protein</fullName>
    </submittedName>
</protein>
<evidence type="ECO:0000313" key="2">
    <source>
        <dbReference type="EMBL" id="SFO34869.1"/>
    </source>
</evidence>
<dbReference type="RefSeq" id="WP_175557886.1">
    <property type="nucleotide sequence ID" value="NZ_FOVW01000005.1"/>
</dbReference>
<evidence type="ECO:0000313" key="3">
    <source>
        <dbReference type="Proteomes" id="UP000199564"/>
    </source>
</evidence>
<keyword evidence="3" id="KW-1185">Reference proteome</keyword>